<accession>A0A7J7K4Z7</accession>
<dbReference type="AlphaFoldDB" id="A0A7J7K4Z7"/>
<gene>
    <name evidence="2" type="ORF">EB796_008432</name>
</gene>
<dbReference type="Proteomes" id="UP000593567">
    <property type="component" value="Unassembled WGS sequence"/>
</dbReference>
<dbReference type="InterPro" id="IPR043502">
    <property type="entry name" value="DNA/RNA_pol_sf"/>
</dbReference>
<dbReference type="InterPro" id="IPR000477">
    <property type="entry name" value="RT_dom"/>
</dbReference>
<evidence type="ECO:0000313" key="2">
    <source>
        <dbReference type="EMBL" id="KAF6033253.1"/>
    </source>
</evidence>
<feature type="domain" description="Reverse transcriptase" evidence="1">
    <location>
        <begin position="218"/>
        <end position="396"/>
    </location>
</feature>
<organism evidence="2 3">
    <name type="scientific">Bugula neritina</name>
    <name type="common">Brown bryozoan</name>
    <name type="synonym">Sertularia neritina</name>
    <dbReference type="NCBI Taxonomy" id="10212"/>
    <lineage>
        <taxon>Eukaryota</taxon>
        <taxon>Metazoa</taxon>
        <taxon>Spiralia</taxon>
        <taxon>Lophotrochozoa</taxon>
        <taxon>Bryozoa</taxon>
        <taxon>Gymnolaemata</taxon>
        <taxon>Cheilostomatida</taxon>
        <taxon>Flustrina</taxon>
        <taxon>Buguloidea</taxon>
        <taxon>Bugulidae</taxon>
        <taxon>Bugula</taxon>
    </lineage>
</organism>
<dbReference type="OrthoDB" id="6285785at2759"/>
<protein>
    <recommendedName>
        <fullName evidence="1">Reverse transcriptase domain-containing protein</fullName>
    </recommendedName>
</protein>
<name>A0A7J7K4Z7_BUGNE</name>
<dbReference type="EMBL" id="VXIV02001411">
    <property type="protein sequence ID" value="KAF6033253.1"/>
    <property type="molecule type" value="Genomic_DNA"/>
</dbReference>
<dbReference type="PROSITE" id="PS50878">
    <property type="entry name" value="RT_POL"/>
    <property type="match status" value="1"/>
</dbReference>
<dbReference type="SUPFAM" id="SSF56672">
    <property type="entry name" value="DNA/RNA polymerases"/>
    <property type="match status" value="1"/>
</dbReference>
<evidence type="ECO:0000259" key="1">
    <source>
        <dbReference type="PROSITE" id="PS50878"/>
    </source>
</evidence>
<dbReference type="CDD" id="cd01650">
    <property type="entry name" value="RT_nLTR_like"/>
    <property type="match status" value="1"/>
</dbReference>
<proteinExistence type="predicted"/>
<dbReference type="Pfam" id="PF00078">
    <property type="entry name" value="RVT_1"/>
    <property type="match status" value="1"/>
</dbReference>
<reference evidence="2" key="1">
    <citation type="submission" date="2020-06" db="EMBL/GenBank/DDBJ databases">
        <title>Draft genome of Bugula neritina, a colonial animal packing powerful symbionts and potential medicines.</title>
        <authorList>
            <person name="Rayko M."/>
        </authorList>
    </citation>
    <scope>NUCLEOTIDE SEQUENCE [LARGE SCALE GENOMIC DNA]</scope>
    <source>
        <strain evidence="2">Kwan_BN1</strain>
    </source>
</reference>
<dbReference type="PANTHER" id="PTHR19446">
    <property type="entry name" value="REVERSE TRANSCRIPTASES"/>
    <property type="match status" value="1"/>
</dbReference>
<comment type="caution">
    <text evidence="2">The sequence shown here is derived from an EMBL/GenBank/DDBJ whole genome shotgun (WGS) entry which is preliminary data.</text>
</comment>
<sequence>MLNDARLARDTDSVGASSIVAEDRPITDSLNEWKSERLDRLDLEFLAEWTNGKIDAQTIKPQLENNPQEAVDMLQRVLFPAKTTPQTFRRTPKAVPLEGLSGKLRKRHEYTKLQKSYKDDCSKTAKEVMDNTWRCSTKGPALKDVLPFWRELLSKGSVQDTAVYPPPERVHWEIAEIITSDEVTRSLRGVKGVAGPDRLSWSQVKGVASERLACLFNIWIAAARAPSALKEGLTTLIPKVQGSNDPAVFRPITVTSCLTRLYHRILARRFENFVPISEMQRGFRPGDGVGTNVSLLQAIIRERTDPAKLRPLSVCYVDVKKAIDSVSHASIFSALPSAGVPAPLVDYLRDLYSGSRTHLRVGHEISDPIQVRQGVKQGDLLSCFLFNLVIDSCVKN</sequence>
<evidence type="ECO:0000313" key="3">
    <source>
        <dbReference type="Proteomes" id="UP000593567"/>
    </source>
</evidence>
<keyword evidence="3" id="KW-1185">Reference proteome</keyword>